<proteinExistence type="inferred from homology"/>
<dbReference type="InterPro" id="IPR013325">
    <property type="entry name" value="RNA_pol_sigma_r2"/>
</dbReference>
<comment type="caution">
    <text evidence="7">The sequence shown here is derived from an EMBL/GenBank/DDBJ whole genome shotgun (WGS) entry which is preliminary data.</text>
</comment>
<evidence type="ECO:0000256" key="3">
    <source>
        <dbReference type="ARBA" id="ARBA00023082"/>
    </source>
</evidence>
<feature type="domain" description="RNA polymerase sigma factor 70 region 4 type 2" evidence="6">
    <location>
        <begin position="99"/>
        <end position="150"/>
    </location>
</feature>
<dbReference type="SUPFAM" id="SSF88946">
    <property type="entry name" value="Sigma2 domain of RNA polymerase sigma factors"/>
    <property type="match status" value="1"/>
</dbReference>
<dbReference type="RefSeq" id="WP_168549972.1">
    <property type="nucleotide sequence ID" value="NZ_JAAXPR010000027.1"/>
</dbReference>
<protein>
    <submittedName>
        <fullName evidence="7">RNA polymerase sigma factor</fullName>
    </submittedName>
</protein>
<evidence type="ECO:0000256" key="2">
    <source>
        <dbReference type="ARBA" id="ARBA00023015"/>
    </source>
</evidence>
<dbReference type="NCBIfam" id="TIGR02937">
    <property type="entry name" value="sigma70-ECF"/>
    <property type="match status" value="1"/>
</dbReference>
<reference evidence="7 8" key="1">
    <citation type="submission" date="2020-04" db="EMBL/GenBank/DDBJ databases">
        <title>MicrobeNet Type strains.</title>
        <authorList>
            <person name="Nicholson A.C."/>
        </authorList>
    </citation>
    <scope>NUCLEOTIDE SEQUENCE [LARGE SCALE GENOMIC DNA]</scope>
    <source>
        <strain evidence="7 8">CCUG 69612</strain>
    </source>
</reference>
<keyword evidence="4" id="KW-0804">Transcription</keyword>
<evidence type="ECO:0000256" key="4">
    <source>
        <dbReference type="ARBA" id="ARBA00023163"/>
    </source>
</evidence>
<evidence type="ECO:0000313" key="7">
    <source>
        <dbReference type="EMBL" id="NKZ21242.1"/>
    </source>
</evidence>
<comment type="similarity">
    <text evidence="1">Belongs to the sigma-70 factor family. ECF subfamily.</text>
</comment>
<evidence type="ECO:0000313" key="8">
    <source>
        <dbReference type="Proteomes" id="UP000522720"/>
    </source>
</evidence>
<dbReference type="GO" id="GO:0003677">
    <property type="term" value="F:DNA binding"/>
    <property type="evidence" value="ECO:0007669"/>
    <property type="project" value="InterPro"/>
</dbReference>
<evidence type="ECO:0000259" key="6">
    <source>
        <dbReference type="Pfam" id="PF08281"/>
    </source>
</evidence>
<dbReference type="AlphaFoldDB" id="A0A7X6S1W9"/>
<dbReference type="Pfam" id="PF04542">
    <property type="entry name" value="Sigma70_r2"/>
    <property type="match status" value="1"/>
</dbReference>
<organism evidence="7 8">
    <name type="scientific">Streptococcus ovuberis</name>
    <dbReference type="NCBI Taxonomy" id="1936207"/>
    <lineage>
        <taxon>Bacteria</taxon>
        <taxon>Bacillati</taxon>
        <taxon>Bacillota</taxon>
        <taxon>Bacilli</taxon>
        <taxon>Lactobacillales</taxon>
        <taxon>Streptococcaceae</taxon>
        <taxon>Streptococcus</taxon>
    </lineage>
</organism>
<keyword evidence="8" id="KW-1185">Reference proteome</keyword>
<name>A0A7X6S1W9_9STRE</name>
<dbReference type="Gene3D" id="1.10.1740.10">
    <property type="match status" value="1"/>
</dbReference>
<sequence>MKLDRYEMELVVLAEEIVHYLIKSGVSQSDAYDVTQDVLVKMLEGKFALPREKMRAWMYRVAVRLYIDRYRREKTYQELLQRDFFKEELIVTDNQDSSELYDMLTELPAKYRWVLELYYFQGFSVKEISRILQISQSKVKIDLMRGRKQLKQWITERGLTYEDLLI</sequence>
<gene>
    <name evidence="7" type="ORF">HF992_10465</name>
</gene>
<dbReference type="Gene3D" id="1.10.10.10">
    <property type="entry name" value="Winged helix-like DNA-binding domain superfamily/Winged helix DNA-binding domain"/>
    <property type="match status" value="1"/>
</dbReference>
<accession>A0A7X6S1W9</accession>
<dbReference type="InterPro" id="IPR013249">
    <property type="entry name" value="RNA_pol_sigma70_r4_t2"/>
</dbReference>
<dbReference type="GO" id="GO:0006352">
    <property type="term" value="P:DNA-templated transcription initiation"/>
    <property type="evidence" value="ECO:0007669"/>
    <property type="project" value="InterPro"/>
</dbReference>
<dbReference type="InterPro" id="IPR036388">
    <property type="entry name" value="WH-like_DNA-bd_sf"/>
</dbReference>
<dbReference type="InterPro" id="IPR007627">
    <property type="entry name" value="RNA_pol_sigma70_r2"/>
</dbReference>
<dbReference type="Proteomes" id="UP000522720">
    <property type="component" value="Unassembled WGS sequence"/>
</dbReference>
<dbReference type="PANTHER" id="PTHR43133">
    <property type="entry name" value="RNA POLYMERASE ECF-TYPE SIGMA FACTO"/>
    <property type="match status" value="1"/>
</dbReference>
<keyword evidence="2" id="KW-0805">Transcription regulation</keyword>
<feature type="domain" description="RNA polymerase sigma-70 region 2" evidence="5">
    <location>
        <begin position="18"/>
        <end position="74"/>
    </location>
</feature>
<dbReference type="CDD" id="cd06171">
    <property type="entry name" value="Sigma70_r4"/>
    <property type="match status" value="1"/>
</dbReference>
<dbReference type="EMBL" id="JAAXPR010000027">
    <property type="protein sequence ID" value="NKZ21242.1"/>
    <property type="molecule type" value="Genomic_DNA"/>
</dbReference>
<evidence type="ECO:0000259" key="5">
    <source>
        <dbReference type="Pfam" id="PF04542"/>
    </source>
</evidence>
<dbReference type="InterPro" id="IPR013324">
    <property type="entry name" value="RNA_pol_sigma_r3/r4-like"/>
</dbReference>
<dbReference type="PANTHER" id="PTHR43133:SF60">
    <property type="entry name" value="RNA POLYMERASE SIGMA FACTOR SIGV"/>
    <property type="match status" value="1"/>
</dbReference>
<dbReference type="GO" id="GO:0016987">
    <property type="term" value="F:sigma factor activity"/>
    <property type="evidence" value="ECO:0007669"/>
    <property type="project" value="UniProtKB-KW"/>
</dbReference>
<dbReference type="InterPro" id="IPR039425">
    <property type="entry name" value="RNA_pol_sigma-70-like"/>
</dbReference>
<dbReference type="InterPro" id="IPR014284">
    <property type="entry name" value="RNA_pol_sigma-70_dom"/>
</dbReference>
<evidence type="ECO:0000256" key="1">
    <source>
        <dbReference type="ARBA" id="ARBA00010641"/>
    </source>
</evidence>
<dbReference type="Pfam" id="PF08281">
    <property type="entry name" value="Sigma70_r4_2"/>
    <property type="match status" value="1"/>
</dbReference>
<keyword evidence="3" id="KW-0731">Sigma factor</keyword>
<dbReference type="SUPFAM" id="SSF88659">
    <property type="entry name" value="Sigma3 and sigma4 domains of RNA polymerase sigma factors"/>
    <property type="match status" value="1"/>
</dbReference>